<feature type="non-terminal residue" evidence="2">
    <location>
        <position position="1"/>
    </location>
</feature>
<evidence type="ECO:0000259" key="1">
    <source>
        <dbReference type="Pfam" id="PF00085"/>
    </source>
</evidence>
<keyword evidence="3" id="KW-1185">Reference proteome</keyword>
<dbReference type="SUPFAM" id="SSF52833">
    <property type="entry name" value="Thioredoxin-like"/>
    <property type="match status" value="1"/>
</dbReference>
<dbReference type="EMBL" id="CAJPIN010015687">
    <property type="protein sequence ID" value="CAG2061383.1"/>
    <property type="molecule type" value="Genomic_DNA"/>
</dbReference>
<reference evidence="2" key="1">
    <citation type="submission" date="2021-03" db="EMBL/GenBank/DDBJ databases">
        <authorList>
            <person name="Tran Van P."/>
        </authorList>
    </citation>
    <scope>NUCLEOTIDE SEQUENCE</scope>
</reference>
<dbReference type="InterPro" id="IPR013766">
    <property type="entry name" value="Thioredoxin_domain"/>
</dbReference>
<dbReference type="PANTHER" id="PTHR46135">
    <property type="entry name" value="NME/NM23 FAMILY MEMBER 8"/>
    <property type="match status" value="1"/>
</dbReference>
<organism evidence="2 3">
    <name type="scientific">Timema podura</name>
    <name type="common">Walking stick</name>
    <dbReference type="NCBI Taxonomy" id="61482"/>
    <lineage>
        <taxon>Eukaryota</taxon>
        <taxon>Metazoa</taxon>
        <taxon>Ecdysozoa</taxon>
        <taxon>Arthropoda</taxon>
        <taxon>Hexapoda</taxon>
        <taxon>Insecta</taxon>
        <taxon>Pterygota</taxon>
        <taxon>Neoptera</taxon>
        <taxon>Polyneoptera</taxon>
        <taxon>Phasmatodea</taxon>
        <taxon>Timematodea</taxon>
        <taxon>Timematoidea</taxon>
        <taxon>Timematidae</taxon>
        <taxon>Timema</taxon>
    </lineage>
</organism>
<dbReference type="PANTHER" id="PTHR46135:SF3">
    <property type="entry name" value="NME_NM23 FAMILY MEMBER 8"/>
    <property type="match status" value="1"/>
</dbReference>
<dbReference type="InterPro" id="IPR036249">
    <property type="entry name" value="Thioredoxin-like_sf"/>
</dbReference>
<accession>A0ABN7P5K5</accession>
<dbReference type="InterPro" id="IPR051766">
    <property type="entry name" value="TXND_domain-containing"/>
</dbReference>
<gene>
    <name evidence="2" type="ORF">TPAB3V08_LOCUS8337</name>
</gene>
<comment type="caution">
    <text evidence="2">The sequence shown here is derived from an EMBL/GenBank/DDBJ whole genome shotgun (WGS) entry which is preliminary data.</text>
</comment>
<dbReference type="Gene3D" id="3.40.30.10">
    <property type="entry name" value="Glutaredoxin"/>
    <property type="match status" value="1"/>
</dbReference>
<sequence length="147" mass="16761">RNGTVHATKQNRRMAGKKGAMVQLQLEVNTEDEWRKMLTREGLIVVDVYSDWCGPCVGMVGNLKKIKLDIGGDMLMLAMARSDEIKCLERFRNKSEPTWMFIANGHLVNLMFGANAPRLAKLIIQELENERKVLAGEKEREWVSKTN</sequence>
<dbReference type="Pfam" id="PF00085">
    <property type="entry name" value="Thioredoxin"/>
    <property type="match status" value="1"/>
</dbReference>
<evidence type="ECO:0000313" key="2">
    <source>
        <dbReference type="EMBL" id="CAG2061383.1"/>
    </source>
</evidence>
<feature type="domain" description="Thioredoxin" evidence="1">
    <location>
        <begin position="28"/>
        <end position="122"/>
    </location>
</feature>
<dbReference type="CDD" id="cd02948">
    <property type="entry name" value="TRX_NDPK"/>
    <property type="match status" value="1"/>
</dbReference>
<dbReference type="InterPro" id="IPR017937">
    <property type="entry name" value="Thioredoxin_CS"/>
</dbReference>
<name>A0ABN7P5K5_TIMPD</name>
<dbReference type="Proteomes" id="UP001153148">
    <property type="component" value="Unassembled WGS sequence"/>
</dbReference>
<evidence type="ECO:0000313" key="3">
    <source>
        <dbReference type="Proteomes" id="UP001153148"/>
    </source>
</evidence>
<proteinExistence type="predicted"/>
<protein>
    <recommendedName>
        <fullName evidence="1">Thioredoxin domain-containing protein</fullName>
    </recommendedName>
</protein>
<dbReference type="PROSITE" id="PS00194">
    <property type="entry name" value="THIOREDOXIN_1"/>
    <property type="match status" value="1"/>
</dbReference>